<dbReference type="GO" id="GO:0016301">
    <property type="term" value="F:kinase activity"/>
    <property type="evidence" value="ECO:0007669"/>
    <property type="project" value="UniProtKB-KW"/>
</dbReference>
<keyword evidence="2" id="KW-1185">Reference proteome</keyword>
<organism evidence="1 2">
    <name type="scientific">Quercus suber</name>
    <name type="common">Cork oak</name>
    <dbReference type="NCBI Taxonomy" id="58331"/>
    <lineage>
        <taxon>Eukaryota</taxon>
        <taxon>Viridiplantae</taxon>
        <taxon>Streptophyta</taxon>
        <taxon>Embryophyta</taxon>
        <taxon>Tracheophyta</taxon>
        <taxon>Spermatophyta</taxon>
        <taxon>Magnoliopsida</taxon>
        <taxon>eudicotyledons</taxon>
        <taxon>Gunneridae</taxon>
        <taxon>Pentapetalae</taxon>
        <taxon>rosids</taxon>
        <taxon>fabids</taxon>
        <taxon>Fagales</taxon>
        <taxon>Fagaceae</taxon>
        <taxon>Quercus</taxon>
    </lineage>
</organism>
<dbReference type="AlphaFoldDB" id="A0AAW0KZG4"/>
<name>A0AAW0KZG4_QUESU</name>
<accession>A0AAW0KZG4</accession>
<evidence type="ECO:0000313" key="2">
    <source>
        <dbReference type="Proteomes" id="UP000237347"/>
    </source>
</evidence>
<proteinExistence type="predicted"/>
<gene>
    <name evidence="1" type="primary">LCBK1_0</name>
    <name evidence="1" type="ORF">CFP56_012041</name>
</gene>
<protein>
    <submittedName>
        <fullName evidence="1">Sphingoid long-chain bases kinase 1</fullName>
    </submittedName>
</protein>
<dbReference type="PANTHER" id="PTHR32499:SF3">
    <property type="entry name" value="FASCICLIN-LIKE ARABINOGALACTAN PROTEIN 16"/>
    <property type="match status" value="1"/>
</dbReference>
<comment type="caution">
    <text evidence="1">The sequence shown here is derived from an EMBL/GenBank/DDBJ whole genome shotgun (WGS) entry which is preliminary data.</text>
</comment>
<keyword evidence="1" id="KW-0808">Transferase</keyword>
<keyword evidence="1" id="KW-0418">Kinase</keyword>
<dbReference type="PANTHER" id="PTHR32499">
    <property type="entry name" value="FASCICLIN-LIKE ARABINOGALACTAN PROTEIN 16"/>
    <property type="match status" value="1"/>
</dbReference>
<sequence>MRRFGKVWYDTLRLPHKVVAQEADGFVKFGQGDGSAYLFDPNIYIDGRILMQGGLIATDVFAVEWIQTGVIHFGMTVSYFGFVSDVLELSEKYQKRFGPLRYLVARFLVLMLAKVQL</sequence>
<dbReference type="InterPro" id="IPR044654">
    <property type="entry name" value="FLA15/16/17/18"/>
</dbReference>
<dbReference type="Proteomes" id="UP000237347">
    <property type="component" value="Unassembled WGS sequence"/>
</dbReference>
<evidence type="ECO:0000313" key="1">
    <source>
        <dbReference type="EMBL" id="KAK7843688.1"/>
    </source>
</evidence>
<reference evidence="1 2" key="1">
    <citation type="journal article" date="2018" name="Sci. Data">
        <title>The draft genome sequence of cork oak.</title>
        <authorList>
            <person name="Ramos A.M."/>
            <person name="Usie A."/>
            <person name="Barbosa P."/>
            <person name="Barros P.M."/>
            <person name="Capote T."/>
            <person name="Chaves I."/>
            <person name="Simoes F."/>
            <person name="Abreu I."/>
            <person name="Carrasquinho I."/>
            <person name="Faro C."/>
            <person name="Guimaraes J.B."/>
            <person name="Mendonca D."/>
            <person name="Nobrega F."/>
            <person name="Rodrigues L."/>
            <person name="Saibo N.J.M."/>
            <person name="Varela M.C."/>
            <person name="Egas C."/>
            <person name="Matos J."/>
            <person name="Miguel C.M."/>
            <person name="Oliveira M.M."/>
            <person name="Ricardo C.P."/>
            <person name="Goncalves S."/>
        </authorList>
    </citation>
    <scope>NUCLEOTIDE SEQUENCE [LARGE SCALE GENOMIC DNA]</scope>
    <source>
        <strain evidence="2">cv. HL8</strain>
    </source>
</reference>
<dbReference type="EMBL" id="PKMF04000198">
    <property type="protein sequence ID" value="KAK7843688.1"/>
    <property type="molecule type" value="Genomic_DNA"/>
</dbReference>